<feature type="repeat" description="ANK" evidence="7">
    <location>
        <begin position="350"/>
        <end position="382"/>
    </location>
</feature>
<dbReference type="InterPro" id="IPR036770">
    <property type="entry name" value="Ankyrin_rpt-contain_sf"/>
</dbReference>
<comment type="catalytic activity">
    <reaction evidence="6">
        <text>a 1,2-diacyl-sn-glycero-3-phosphocholine + H2O = a 1-acyl-sn-glycero-3-phosphocholine + a fatty acid + H(+)</text>
        <dbReference type="Rhea" id="RHEA:15801"/>
        <dbReference type="ChEBI" id="CHEBI:15377"/>
        <dbReference type="ChEBI" id="CHEBI:15378"/>
        <dbReference type="ChEBI" id="CHEBI:28868"/>
        <dbReference type="ChEBI" id="CHEBI:57643"/>
        <dbReference type="ChEBI" id="CHEBI:58168"/>
        <dbReference type="EC" id="3.1.1.4"/>
    </reaction>
    <physiologicalReaction direction="left-to-right" evidence="6">
        <dbReference type="Rhea" id="RHEA:15802"/>
    </physiologicalReaction>
</comment>
<dbReference type="InterPro" id="IPR016035">
    <property type="entry name" value="Acyl_Trfase/lysoPLipase"/>
</dbReference>
<name>A0A023F206_TRIIF</name>
<dbReference type="CDD" id="cd07212">
    <property type="entry name" value="Pat_PNPLA9"/>
    <property type="match status" value="1"/>
</dbReference>
<dbReference type="PROSITE" id="PS51635">
    <property type="entry name" value="PNPLA"/>
    <property type="match status" value="1"/>
</dbReference>
<feature type="short sequence motif" description="DGA/G" evidence="8">
    <location>
        <begin position="646"/>
        <end position="648"/>
    </location>
</feature>
<dbReference type="InterPro" id="IPR002110">
    <property type="entry name" value="Ankyrin_rpt"/>
</dbReference>
<evidence type="ECO:0000256" key="7">
    <source>
        <dbReference type="PROSITE-ProRule" id="PRU00023"/>
    </source>
</evidence>
<keyword evidence="4 7" id="KW-0040">ANK repeat</keyword>
<dbReference type="InterPro" id="IPR047148">
    <property type="entry name" value="PLPL9"/>
</dbReference>
<dbReference type="Gene3D" id="1.25.40.20">
    <property type="entry name" value="Ankyrin repeat-containing domain"/>
    <property type="match status" value="2"/>
</dbReference>
<evidence type="ECO:0000256" key="1">
    <source>
        <dbReference type="ARBA" id="ARBA00013278"/>
    </source>
</evidence>
<organism evidence="10">
    <name type="scientific">Triatoma infestans</name>
    <name type="common">Assassin bug</name>
    <dbReference type="NCBI Taxonomy" id="30076"/>
    <lineage>
        <taxon>Eukaryota</taxon>
        <taxon>Metazoa</taxon>
        <taxon>Ecdysozoa</taxon>
        <taxon>Arthropoda</taxon>
        <taxon>Hexapoda</taxon>
        <taxon>Insecta</taxon>
        <taxon>Pterygota</taxon>
        <taxon>Neoptera</taxon>
        <taxon>Paraneoptera</taxon>
        <taxon>Hemiptera</taxon>
        <taxon>Heteroptera</taxon>
        <taxon>Panheteroptera</taxon>
        <taxon>Cimicomorpha</taxon>
        <taxon>Reduviidae</taxon>
        <taxon>Triatominae</taxon>
        <taxon>Triatoma</taxon>
    </lineage>
</organism>
<evidence type="ECO:0000256" key="8">
    <source>
        <dbReference type="PROSITE-ProRule" id="PRU01161"/>
    </source>
</evidence>
<evidence type="ECO:0000313" key="10">
    <source>
        <dbReference type="EMBL" id="JAC15383.1"/>
    </source>
</evidence>
<feature type="repeat" description="ANK" evidence="7">
    <location>
        <begin position="150"/>
        <end position="182"/>
    </location>
</feature>
<dbReference type="Gene3D" id="3.40.1090.10">
    <property type="entry name" value="Cytosolic phospholipase A2 catalytic domain"/>
    <property type="match status" value="1"/>
</dbReference>
<dbReference type="EMBL" id="GBBI01003329">
    <property type="protein sequence ID" value="JAC15383.1"/>
    <property type="molecule type" value="mRNA"/>
</dbReference>
<feature type="domain" description="PNPLA" evidence="9">
    <location>
        <begin position="471"/>
        <end position="659"/>
    </location>
</feature>
<dbReference type="GO" id="GO:2000304">
    <property type="term" value="P:positive regulation of ceramide biosynthetic process"/>
    <property type="evidence" value="ECO:0007669"/>
    <property type="project" value="TreeGrafter"/>
</dbReference>
<dbReference type="PROSITE" id="PS50297">
    <property type="entry name" value="ANK_REP_REGION"/>
    <property type="match status" value="3"/>
</dbReference>
<keyword evidence="3 8" id="KW-0378">Hydrolase</keyword>
<feature type="active site" description="Proton acceptor" evidence="8">
    <location>
        <position position="646"/>
    </location>
</feature>
<protein>
    <recommendedName>
        <fullName evidence="1">phospholipase A2</fullName>
        <ecNumber evidence="1">3.1.1.4</ecNumber>
    </recommendedName>
</protein>
<dbReference type="GO" id="GO:0052816">
    <property type="term" value="F:long-chain fatty acyl-CoA hydrolase activity"/>
    <property type="evidence" value="ECO:0007669"/>
    <property type="project" value="TreeGrafter"/>
</dbReference>
<feature type="active site" description="Nucleophile" evidence="8">
    <location>
        <position position="509"/>
    </location>
</feature>
<dbReference type="PANTHER" id="PTHR24139">
    <property type="entry name" value="CALCIUM-INDEPENDENT PHOSPHOLIPASE A2"/>
    <property type="match status" value="1"/>
</dbReference>
<dbReference type="GO" id="GO:0005739">
    <property type="term" value="C:mitochondrion"/>
    <property type="evidence" value="ECO:0007669"/>
    <property type="project" value="TreeGrafter"/>
</dbReference>
<dbReference type="SUPFAM" id="SSF48403">
    <property type="entry name" value="Ankyrin repeat"/>
    <property type="match status" value="1"/>
</dbReference>
<keyword evidence="5 8" id="KW-0443">Lipid metabolism</keyword>
<keyword evidence="2" id="KW-0677">Repeat</keyword>
<reference evidence="10" key="1">
    <citation type="journal article" date="2014" name="PLoS Negl. Trop. Dis.">
        <title>An updated insight into the Sialotranscriptome of Triatoma infestans: developmental stage and geographic variations.</title>
        <authorList>
            <person name="Schwarz A."/>
            <person name="Medrano-Mercado N."/>
            <person name="Schaub G.A."/>
            <person name="Struchiner C.J."/>
            <person name="Bargues M.D."/>
            <person name="Levy M.Z."/>
            <person name="Ribeiro J.M."/>
        </authorList>
    </citation>
    <scope>NUCLEOTIDE SEQUENCE</scope>
    <source>
        <strain evidence="10">Chile</strain>
        <tissue evidence="10">Salivary glands</tissue>
    </source>
</reference>
<dbReference type="GO" id="GO:0047499">
    <property type="term" value="F:calcium-independent phospholipase A2 activity"/>
    <property type="evidence" value="ECO:0007669"/>
    <property type="project" value="InterPro"/>
</dbReference>
<dbReference type="EC" id="3.1.1.4" evidence="1"/>
<dbReference type="SUPFAM" id="SSF52151">
    <property type="entry name" value="FabD/lysophospholipase-like"/>
    <property type="match status" value="1"/>
</dbReference>
<sequence length="799" mass="87527">MAWLGNFIKRNLLNIETNPDKVIEVKTDLYDDRIVISRDEGMFFYGSSGNDQKFEILLHKPCSESLSQGYSLFRSVERETCEKRFNIFRDKLPLLCNISTTNLNIIQKYCTTIQEHPTWSICHLVVYFNLIESILLPKIQSHINTSDPNTGLSPLQVAVKEGNLAMIVKLLQNGASVSHLDNDSNTVFHYAATTNKDILSTLAASFDSNNTNSLNHRNITGHTPLHVACLADKPDCVTALIAMGADVNLAAGSPSASTPHNPLVPPAIMGDFVHDMHAKLHPQEMKYGGTPLHWSSSREVIDALLDRNCDINALNFASRTALHVMVMRNRLECAVALLSREADPNIPDVDGNTALHLAVKEKNISTVQALIVFGADLNHLNHAGETARHMAGLDGSENGPRIVYTLHAVGASRCTSLMSSCTPYCAPGGNSDGVPPPPASGPAPRVISQLLQDSLLSCEANGTSSRGGRLLCLDGGGIRGLVLIILLLHLEQAANKPIIHCFDWMAATSTGGILALALAAGKTLKEALCLYFRMKDQTFSGFRPYSSEPLETMLKESLGTDTTMADIAHPKIMITGCLADRKPVDLHLFRNYEGPAEILYSYPIRQAITCPEFEPLPSYREQLLWEAARATGAAPSYFRSFGRFVDGGLIANNPTLDAITEIHEYNMALKEVGRKAEMVKLSVVVSLGTGSVPLVKSDVMDIFWPSGFWDTAKLVSGVKSMQSVLIDQATLADGRVVDRTRAICSMLDVPYFRFSPQLSEDIVMDEKSDVKLVNMLWETKVYIVSQSQQVNKLAAFLNC</sequence>
<dbReference type="PANTHER" id="PTHR24139:SF34">
    <property type="entry name" value="85_88 KDA CALCIUM-INDEPENDENT PHOSPHOLIPASE A2"/>
    <property type="match status" value="1"/>
</dbReference>
<evidence type="ECO:0000256" key="4">
    <source>
        <dbReference type="ARBA" id="ARBA00023043"/>
    </source>
</evidence>
<dbReference type="InterPro" id="IPR002641">
    <property type="entry name" value="PNPLA_dom"/>
</dbReference>
<evidence type="ECO:0000256" key="2">
    <source>
        <dbReference type="ARBA" id="ARBA00022737"/>
    </source>
</evidence>
<comment type="caution">
    <text evidence="8">Lacks conserved residue(s) required for the propagation of feature annotation.</text>
</comment>
<keyword evidence="8" id="KW-0442">Lipid degradation</keyword>
<evidence type="ECO:0000259" key="9">
    <source>
        <dbReference type="PROSITE" id="PS51635"/>
    </source>
</evidence>
<accession>A0A023F206</accession>
<dbReference type="Pfam" id="PF01734">
    <property type="entry name" value="Patatin"/>
    <property type="match status" value="1"/>
</dbReference>
<dbReference type="GO" id="GO:0016042">
    <property type="term" value="P:lipid catabolic process"/>
    <property type="evidence" value="ECO:0007669"/>
    <property type="project" value="UniProtKB-UniRule"/>
</dbReference>
<feature type="repeat" description="ANK" evidence="7">
    <location>
        <begin position="220"/>
        <end position="252"/>
    </location>
</feature>
<feature type="short sequence motif" description="GXGXXG" evidence="8">
    <location>
        <begin position="475"/>
        <end position="480"/>
    </location>
</feature>
<dbReference type="PROSITE" id="PS50088">
    <property type="entry name" value="ANK_REPEAT"/>
    <property type="match status" value="3"/>
</dbReference>
<evidence type="ECO:0000256" key="3">
    <source>
        <dbReference type="ARBA" id="ARBA00022801"/>
    </source>
</evidence>
<dbReference type="SMART" id="SM00248">
    <property type="entry name" value="ANK"/>
    <property type="match status" value="6"/>
</dbReference>
<dbReference type="AlphaFoldDB" id="A0A023F206"/>
<evidence type="ECO:0000256" key="6">
    <source>
        <dbReference type="ARBA" id="ARBA00023422"/>
    </source>
</evidence>
<proteinExistence type="evidence at transcript level"/>
<dbReference type="Pfam" id="PF12796">
    <property type="entry name" value="Ank_2"/>
    <property type="match status" value="2"/>
</dbReference>
<evidence type="ECO:0000256" key="5">
    <source>
        <dbReference type="ARBA" id="ARBA00023098"/>
    </source>
</evidence>